<evidence type="ECO:0000256" key="1">
    <source>
        <dbReference type="ARBA" id="ARBA00001452"/>
    </source>
</evidence>
<evidence type="ECO:0000256" key="9">
    <source>
        <dbReference type="ARBA" id="ARBA00023295"/>
    </source>
</evidence>
<dbReference type="PIRSF" id="PIRSF016302">
    <property type="entry name" value="Man_a_manosd"/>
    <property type="match status" value="1"/>
</dbReference>
<dbReference type="InterPro" id="IPR008928">
    <property type="entry name" value="6-hairpin_glycosidase_sf"/>
</dbReference>
<organism evidence="13 14">
    <name type="scientific">Ramalina farinacea</name>
    <dbReference type="NCBI Taxonomy" id="258253"/>
    <lineage>
        <taxon>Eukaryota</taxon>
        <taxon>Fungi</taxon>
        <taxon>Dikarya</taxon>
        <taxon>Ascomycota</taxon>
        <taxon>Pezizomycotina</taxon>
        <taxon>Lecanoromycetes</taxon>
        <taxon>OSLEUM clade</taxon>
        <taxon>Lecanoromycetidae</taxon>
        <taxon>Lecanorales</taxon>
        <taxon>Lecanorineae</taxon>
        <taxon>Ramalinaceae</taxon>
        <taxon>Ramalina</taxon>
    </lineage>
</organism>
<evidence type="ECO:0000256" key="5">
    <source>
        <dbReference type="ARBA" id="ARBA00022729"/>
    </source>
</evidence>
<dbReference type="InterPro" id="IPR014480">
    <property type="entry name" value="Mannan-1_6-alpha_mannosidase"/>
</dbReference>
<dbReference type="GO" id="GO:0012505">
    <property type="term" value="C:endomembrane system"/>
    <property type="evidence" value="ECO:0007669"/>
    <property type="project" value="UniProtKB-SubCell"/>
</dbReference>
<evidence type="ECO:0000256" key="10">
    <source>
        <dbReference type="PIRNR" id="PIRNR016302"/>
    </source>
</evidence>
<keyword evidence="14" id="KW-1185">Reference proteome</keyword>
<feature type="transmembrane region" description="Helical" evidence="12">
    <location>
        <begin position="427"/>
        <end position="446"/>
    </location>
</feature>
<comment type="similarity">
    <text evidence="3 10">Belongs to the glycosyl hydrolase 76 family.</text>
</comment>
<gene>
    <name evidence="13" type="ORF">OHK93_000552</name>
</gene>
<evidence type="ECO:0000256" key="3">
    <source>
        <dbReference type="ARBA" id="ARBA00009699"/>
    </source>
</evidence>
<keyword evidence="12" id="KW-1133">Transmembrane helix</keyword>
<dbReference type="FunFam" id="1.50.10.20:FF:000006">
    <property type="entry name" value="Mannan endo-1,6-alpha-mannosidase"/>
    <property type="match status" value="1"/>
</dbReference>
<proteinExistence type="inferred from homology"/>
<evidence type="ECO:0000256" key="6">
    <source>
        <dbReference type="ARBA" id="ARBA00022801"/>
    </source>
</evidence>
<sequence length="447" mass="48853">MRLSYGGDRMISHSSSLFRHFTSLLALTSIASAGLPQLNLDDADSIKQVASRVAYDMMTFYTGNHTGDVPGNLPPPYYWWEVGGMFGALINYYYYTGDKTYNDVVTQGMIFQSGPDHDYMTPNQTKTTGNDDQGFWAMAAMAAAEQGFPDPPEGQPGWLALAQATFNTQAYRWDDQFCNGGLRWQVFTFNNGYNYKNTISNGVFFNLAARLAVYTGNDSYAQWAEKVYNWEANSGFMTPQYNFYDGAHTDKNCTDVNKVQWTYNVGVMMLGAANMYNYTNGSSTWGGRVEGMVQGASIFFSPPRTTSSYLSRWMAATTKMAPFTYDTIKPLLRASAQAAVSQCTGGQSGTMCGMIWTNNGVWDGTTGVGQQMSVLETVQTNLIQQAKAPFTNKTGGTSKGNPGGGGQTSADPTQDASPIGTKDRAGAGILTTLVLIWLLGGLWWMVA</sequence>
<dbReference type="GO" id="GO:0016052">
    <property type="term" value="P:carbohydrate catabolic process"/>
    <property type="evidence" value="ECO:0007669"/>
    <property type="project" value="InterPro"/>
</dbReference>
<dbReference type="GO" id="GO:0008496">
    <property type="term" value="F:mannan endo-1,6-alpha-mannosidase activity"/>
    <property type="evidence" value="ECO:0007669"/>
    <property type="project" value="UniProtKB-UniRule"/>
</dbReference>
<evidence type="ECO:0000313" key="14">
    <source>
        <dbReference type="Proteomes" id="UP001161017"/>
    </source>
</evidence>
<dbReference type="PANTHER" id="PTHR12145:SF36">
    <property type="entry name" value="MANNAN ENDO-1,6-ALPHA-MANNOSIDASE DCW1"/>
    <property type="match status" value="1"/>
</dbReference>
<evidence type="ECO:0000256" key="12">
    <source>
        <dbReference type="SAM" id="Phobius"/>
    </source>
</evidence>
<evidence type="ECO:0000256" key="7">
    <source>
        <dbReference type="ARBA" id="ARBA00023136"/>
    </source>
</evidence>
<evidence type="ECO:0000313" key="13">
    <source>
        <dbReference type="EMBL" id="MDI1485415.1"/>
    </source>
</evidence>
<evidence type="ECO:0000256" key="8">
    <source>
        <dbReference type="ARBA" id="ARBA00023180"/>
    </source>
</evidence>
<keyword evidence="9 10" id="KW-0326">Glycosidase</keyword>
<dbReference type="Gene3D" id="1.50.10.20">
    <property type="match status" value="1"/>
</dbReference>
<comment type="subcellular location">
    <subcellularLocation>
        <location evidence="2">Endomembrane system</location>
    </subcellularLocation>
</comment>
<keyword evidence="12" id="KW-0812">Transmembrane</keyword>
<dbReference type="Pfam" id="PF03663">
    <property type="entry name" value="Glyco_hydro_76"/>
    <property type="match status" value="1"/>
</dbReference>
<dbReference type="EC" id="3.2.1.101" evidence="4 10"/>
<dbReference type="Proteomes" id="UP001161017">
    <property type="component" value="Unassembled WGS sequence"/>
</dbReference>
<dbReference type="InterPro" id="IPR005198">
    <property type="entry name" value="Glyco_hydro_76"/>
</dbReference>
<keyword evidence="5" id="KW-0732">Signal</keyword>
<dbReference type="GO" id="GO:0009272">
    <property type="term" value="P:fungal-type cell wall biogenesis"/>
    <property type="evidence" value="ECO:0007669"/>
    <property type="project" value="TreeGrafter"/>
</dbReference>
<dbReference type="SUPFAM" id="SSF48208">
    <property type="entry name" value="Six-hairpin glycosidases"/>
    <property type="match status" value="1"/>
</dbReference>
<feature type="compositionally biased region" description="Gly residues" evidence="11">
    <location>
        <begin position="397"/>
        <end position="407"/>
    </location>
</feature>
<name>A0AA43TSP1_9LECA</name>
<keyword evidence="8" id="KW-0325">Glycoprotein</keyword>
<accession>A0AA43TSP1</accession>
<evidence type="ECO:0000256" key="4">
    <source>
        <dbReference type="ARBA" id="ARBA00012350"/>
    </source>
</evidence>
<keyword evidence="6 10" id="KW-0378">Hydrolase</keyword>
<dbReference type="PANTHER" id="PTHR12145">
    <property type="entry name" value="MANNAN ENDO-1,6-ALPHA-MANNOSIDASE DCW1"/>
    <property type="match status" value="1"/>
</dbReference>
<comment type="catalytic activity">
    <reaction evidence="1 10">
        <text>Random hydrolysis of (1-&gt;6)-alpha-D-mannosidic linkages in unbranched (1-&gt;6)-mannans.</text>
        <dbReference type="EC" id="3.2.1.101"/>
    </reaction>
</comment>
<keyword evidence="7 12" id="KW-0472">Membrane</keyword>
<reference evidence="13" key="1">
    <citation type="journal article" date="2023" name="Genome Biol. Evol.">
        <title>First Whole Genome Sequence and Flow Cytometry Genome Size Data for the Lichen-Forming Fungus Ramalina farinacea (Ascomycota).</title>
        <authorList>
            <person name="Llewellyn T."/>
            <person name="Mian S."/>
            <person name="Hill R."/>
            <person name="Leitch I.J."/>
            <person name="Gaya E."/>
        </authorList>
    </citation>
    <scope>NUCLEOTIDE SEQUENCE</scope>
    <source>
        <strain evidence="13">LIQ254RAFAR</strain>
    </source>
</reference>
<evidence type="ECO:0000256" key="2">
    <source>
        <dbReference type="ARBA" id="ARBA00004308"/>
    </source>
</evidence>
<feature type="region of interest" description="Disordered" evidence="11">
    <location>
        <begin position="387"/>
        <end position="422"/>
    </location>
</feature>
<dbReference type="EMBL" id="JAPUFD010000001">
    <property type="protein sequence ID" value="MDI1485415.1"/>
    <property type="molecule type" value="Genomic_DNA"/>
</dbReference>
<dbReference type="AlphaFoldDB" id="A0AA43TSP1"/>
<protein>
    <recommendedName>
        <fullName evidence="4 10">Mannan endo-1,6-alpha-mannosidase</fullName>
        <ecNumber evidence="4 10">3.2.1.101</ecNumber>
    </recommendedName>
</protein>
<comment type="caution">
    <text evidence="13">The sequence shown here is derived from an EMBL/GenBank/DDBJ whole genome shotgun (WGS) entry which is preliminary data.</text>
</comment>
<evidence type="ECO:0000256" key="11">
    <source>
        <dbReference type="SAM" id="MobiDB-lite"/>
    </source>
</evidence>